<dbReference type="GO" id="GO:0055129">
    <property type="term" value="P:L-proline biosynthetic process"/>
    <property type="evidence" value="ECO:0007669"/>
    <property type="project" value="TreeGrafter"/>
</dbReference>
<dbReference type="AlphaFoldDB" id="D7G368"/>
<evidence type="ECO:0000313" key="5">
    <source>
        <dbReference type="EMBL" id="CBJ26915.1"/>
    </source>
</evidence>
<evidence type="ECO:0000259" key="4">
    <source>
        <dbReference type="Pfam" id="PF03807"/>
    </source>
</evidence>
<name>D7G368_ECTSI</name>
<comment type="similarity">
    <text evidence="1">Belongs to the pyrroline-5-carboxylate reductase family.</text>
</comment>
<feature type="compositionally biased region" description="Basic and acidic residues" evidence="3">
    <location>
        <begin position="167"/>
        <end position="177"/>
    </location>
</feature>
<evidence type="ECO:0000256" key="2">
    <source>
        <dbReference type="ARBA" id="ARBA00023002"/>
    </source>
</evidence>
<gene>
    <name evidence="5" type="ORF">Esi_0050_0033</name>
</gene>
<accession>D7G368</accession>
<organism evidence="5 6">
    <name type="scientific">Ectocarpus siliculosus</name>
    <name type="common">Brown alga</name>
    <name type="synonym">Conferva siliculosa</name>
    <dbReference type="NCBI Taxonomy" id="2880"/>
    <lineage>
        <taxon>Eukaryota</taxon>
        <taxon>Sar</taxon>
        <taxon>Stramenopiles</taxon>
        <taxon>Ochrophyta</taxon>
        <taxon>PX clade</taxon>
        <taxon>Phaeophyceae</taxon>
        <taxon>Ectocarpales</taxon>
        <taxon>Ectocarpaceae</taxon>
        <taxon>Ectocarpus</taxon>
    </lineage>
</organism>
<dbReference type="InterPro" id="IPR036291">
    <property type="entry name" value="NAD(P)-bd_dom_sf"/>
</dbReference>
<reference evidence="5 6" key="1">
    <citation type="journal article" date="2010" name="Nature">
        <title>The Ectocarpus genome and the independent evolution of multicellularity in brown algae.</title>
        <authorList>
            <person name="Cock J.M."/>
            <person name="Sterck L."/>
            <person name="Rouze P."/>
            <person name="Scornet D."/>
            <person name="Allen A.E."/>
            <person name="Amoutzias G."/>
            <person name="Anthouard V."/>
            <person name="Artiguenave F."/>
            <person name="Aury J.M."/>
            <person name="Badger J.H."/>
            <person name="Beszteri B."/>
            <person name="Billiau K."/>
            <person name="Bonnet E."/>
            <person name="Bothwell J.H."/>
            <person name="Bowler C."/>
            <person name="Boyen C."/>
            <person name="Brownlee C."/>
            <person name="Carrano C.J."/>
            <person name="Charrier B."/>
            <person name="Cho G.Y."/>
            <person name="Coelho S.M."/>
            <person name="Collen J."/>
            <person name="Corre E."/>
            <person name="Da Silva C."/>
            <person name="Delage L."/>
            <person name="Delaroque N."/>
            <person name="Dittami S.M."/>
            <person name="Doulbeau S."/>
            <person name="Elias M."/>
            <person name="Farnham G."/>
            <person name="Gachon C.M."/>
            <person name="Gschloessl B."/>
            <person name="Heesch S."/>
            <person name="Jabbari K."/>
            <person name="Jubin C."/>
            <person name="Kawai H."/>
            <person name="Kimura K."/>
            <person name="Kloareg B."/>
            <person name="Kupper F.C."/>
            <person name="Lang D."/>
            <person name="Le Bail A."/>
            <person name="Leblanc C."/>
            <person name="Lerouge P."/>
            <person name="Lohr M."/>
            <person name="Lopez P.J."/>
            <person name="Martens C."/>
            <person name="Maumus F."/>
            <person name="Michel G."/>
            <person name="Miranda-Saavedra D."/>
            <person name="Morales J."/>
            <person name="Moreau H."/>
            <person name="Motomura T."/>
            <person name="Nagasato C."/>
            <person name="Napoli C.A."/>
            <person name="Nelson D.R."/>
            <person name="Nyvall-Collen P."/>
            <person name="Peters A.F."/>
            <person name="Pommier C."/>
            <person name="Potin P."/>
            <person name="Poulain J."/>
            <person name="Quesneville H."/>
            <person name="Read B."/>
            <person name="Rensing S.A."/>
            <person name="Ritter A."/>
            <person name="Rousvoal S."/>
            <person name="Samanta M."/>
            <person name="Samson G."/>
            <person name="Schroeder D.C."/>
            <person name="Segurens B."/>
            <person name="Strittmatter M."/>
            <person name="Tonon T."/>
            <person name="Tregear J.W."/>
            <person name="Valentin K."/>
            <person name="von Dassow P."/>
            <person name="Yamagishi T."/>
            <person name="Van de Peer Y."/>
            <person name="Wincker P."/>
        </authorList>
    </citation>
    <scope>NUCLEOTIDE SEQUENCE [LARGE SCALE GENOMIC DNA]</scope>
    <source>
        <strain evidence="6">Ec32 / CCAP1310/4</strain>
    </source>
</reference>
<dbReference type="PANTHER" id="PTHR11645:SF0">
    <property type="entry name" value="PYRROLINE-5-CARBOXYLATE REDUCTASE 3"/>
    <property type="match status" value="1"/>
</dbReference>
<dbReference type="GO" id="GO:0004735">
    <property type="term" value="F:pyrroline-5-carboxylate reductase activity"/>
    <property type="evidence" value="ECO:0007669"/>
    <property type="project" value="TreeGrafter"/>
</dbReference>
<dbReference type="Gene3D" id="3.40.50.720">
    <property type="entry name" value="NAD(P)-binding Rossmann-like Domain"/>
    <property type="match status" value="1"/>
</dbReference>
<dbReference type="PANTHER" id="PTHR11645">
    <property type="entry name" value="PYRROLINE-5-CARBOXYLATE REDUCTASE"/>
    <property type="match status" value="1"/>
</dbReference>
<feature type="region of interest" description="Disordered" evidence="3">
    <location>
        <begin position="149"/>
        <end position="177"/>
    </location>
</feature>
<dbReference type="EMBL" id="FN649734">
    <property type="protein sequence ID" value="CBJ26915.1"/>
    <property type="molecule type" value="Genomic_DNA"/>
</dbReference>
<dbReference type="SUPFAM" id="SSF51735">
    <property type="entry name" value="NAD(P)-binding Rossmann-fold domains"/>
    <property type="match status" value="1"/>
</dbReference>
<evidence type="ECO:0000256" key="1">
    <source>
        <dbReference type="ARBA" id="ARBA00005525"/>
    </source>
</evidence>
<dbReference type="InParanoid" id="D7G368"/>
<proteinExistence type="inferred from homology"/>
<evidence type="ECO:0000313" key="6">
    <source>
        <dbReference type="Proteomes" id="UP000002630"/>
    </source>
</evidence>
<dbReference type="Pfam" id="PF03807">
    <property type="entry name" value="F420_oxidored"/>
    <property type="match status" value="1"/>
</dbReference>
<feature type="region of interest" description="Disordered" evidence="3">
    <location>
        <begin position="251"/>
        <end position="271"/>
    </location>
</feature>
<evidence type="ECO:0000256" key="3">
    <source>
        <dbReference type="SAM" id="MobiDB-lite"/>
    </source>
</evidence>
<dbReference type="Proteomes" id="UP000002630">
    <property type="component" value="Linkage Group LG09"/>
</dbReference>
<keyword evidence="2" id="KW-0560">Oxidoreductase</keyword>
<dbReference type="InterPro" id="IPR028939">
    <property type="entry name" value="P5C_Rdtase_cat_N"/>
</dbReference>
<feature type="domain" description="Pyrroline-5-carboxylate reductase catalytic N-terminal" evidence="4">
    <location>
        <begin position="22"/>
        <end position="114"/>
    </location>
</feature>
<protein>
    <recommendedName>
        <fullName evidence="4">Pyrroline-5-carboxylate reductase catalytic N-terminal domain-containing protein</fullName>
    </recommendedName>
</protein>
<sequence length="307" mass="32932">MFKQMAGIDKKSKRMAVGGPLIGIVGAGGQLGSAIVQTFLDYGWKPFRLAVSGRGQKKLRKFEALGVGVFEDVSLLVRAVRLVIVAVGPQHARQVGSTLGENGTASALVMSNLAGISEGSLKRVLGTENLIQARVDIARLDVMETMGNKGLPAAGPTSRVGQAERSNGIKDQCDGDAMKGDSDDWGCGDIATWRAVHERASWHFTPDARAIGKIIETIESFYVEQGLEPVQARQACRDRLLPSVEPAVLGTRSHQRANLPRTLSSPDEGRRRQARLRTMDAAIVLATSRSGPHGGCLRADATCPVWR</sequence>
<dbReference type="EMBL" id="FN648708">
    <property type="protein sequence ID" value="CBJ26915.1"/>
    <property type="molecule type" value="Genomic_DNA"/>
</dbReference>
<keyword evidence="6" id="KW-1185">Reference proteome</keyword>